<name>A0ABU6Z8H3_9FABA</name>
<sequence>MDNDIGESLMSERVNAGRHRFLLPSVAVALARRSGRRWNATYTTTISPDRDGLKFRLVAAKHSAADRAIDAYMAADNGLAAVLCHRWHNCRLMLSGFKAVLTAAVCTSADKSCVNNG</sequence>
<evidence type="ECO:0000313" key="1">
    <source>
        <dbReference type="EMBL" id="MED6217835.1"/>
    </source>
</evidence>
<dbReference type="Proteomes" id="UP001341840">
    <property type="component" value="Unassembled WGS sequence"/>
</dbReference>
<evidence type="ECO:0000313" key="2">
    <source>
        <dbReference type="Proteomes" id="UP001341840"/>
    </source>
</evidence>
<organism evidence="1 2">
    <name type="scientific">Stylosanthes scabra</name>
    <dbReference type="NCBI Taxonomy" id="79078"/>
    <lineage>
        <taxon>Eukaryota</taxon>
        <taxon>Viridiplantae</taxon>
        <taxon>Streptophyta</taxon>
        <taxon>Embryophyta</taxon>
        <taxon>Tracheophyta</taxon>
        <taxon>Spermatophyta</taxon>
        <taxon>Magnoliopsida</taxon>
        <taxon>eudicotyledons</taxon>
        <taxon>Gunneridae</taxon>
        <taxon>Pentapetalae</taxon>
        <taxon>rosids</taxon>
        <taxon>fabids</taxon>
        <taxon>Fabales</taxon>
        <taxon>Fabaceae</taxon>
        <taxon>Papilionoideae</taxon>
        <taxon>50 kb inversion clade</taxon>
        <taxon>dalbergioids sensu lato</taxon>
        <taxon>Dalbergieae</taxon>
        <taxon>Pterocarpus clade</taxon>
        <taxon>Stylosanthes</taxon>
    </lineage>
</organism>
<keyword evidence="2" id="KW-1185">Reference proteome</keyword>
<reference evidence="1 2" key="1">
    <citation type="journal article" date="2023" name="Plants (Basel)">
        <title>Bridging the Gap: Combining Genomics and Transcriptomics Approaches to Understand Stylosanthes scabra, an Orphan Legume from the Brazilian Caatinga.</title>
        <authorList>
            <person name="Ferreira-Neto J.R.C."/>
            <person name="da Silva M.D."/>
            <person name="Binneck E."/>
            <person name="de Melo N.F."/>
            <person name="da Silva R.H."/>
            <person name="de Melo A.L.T.M."/>
            <person name="Pandolfi V."/>
            <person name="Bustamante F.O."/>
            <person name="Brasileiro-Vidal A.C."/>
            <person name="Benko-Iseppon A.M."/>
        </authorList>
    </citation>
    <scope>NUCLEOTIDE SEQUENCE [LARGE SCALE GENOMIC DNA]</scope>
    <source>
        <tissue evidence="1">Leaves</tissue>
    </source>
</reference>
<protein>
    <submittedName>
        <fullName evidence="1">Uncharacterized protein</fullName>
    </submittedName>
</protein>
<comment type="caution">
    <text evidence="1">The sequence shown here is derived from an EMBL/GenBank/DDBJ whole genome shotgun (WGS) entry which is preliminary data.</text>
</comment>
<dbReference type="EMBL" id="JASCZI010271930">
    <property type="protein sequence ID" value="MED6217835.1"/>
    <property type="molecule type" value="Genomic_DNA"/>
</dbReference>
<gene>
    <name evidence="1" type="ORF">PIB30_021312</name>
</gene>
<accession>A0ABU6Z8H3</accession>
<proteinExistence type="predicted"/>